<dbReference type="SUPFAM" id="SSF48652">
    <property type="entry name" value="Tetraspanin"/>
    <property type="match status" value="1"/>
</dbReference>
<evidence type="ECO:0000256" key="3">
    <source>
        <dbReference type="ARBA" id="ARBA00022692"/>
    </source>
</evidence>
<dbReference type="AlphaFoldDB" id="A0A139WBB6"/>
<dbReference type="InterPro" id="IPR018499">
    <property type="entry name" value="Tetraspanin/Peripherin"/>
</dbReference>
<comment type="subcellular location">
    <subcellularLocation>
        <location evidence="1 7">Membrane</location>
        <topology evidence="1 7">Multi-pass membrane protein</topology>
    </subcellularLocation>
</comment>
<feature type="transmembrane region" description="Helical" evidence="7">
    <location>
        <begin position="189"/>
        <end position="211"/>
    </location>
</feature>
<dbReference type="GO" id="GO:0051604">
    <property type="term" value="P:protein maturation"/>
    <property type="evidence" value="ECO:0000318"/>
    <property type="project" value="GO_Central"/>
</dbReference>
<dbReference type="InParanoid" id="A0A139WBB6"/>
<evidence type="ECO:0000256" key="1">
    <source>
        <dbReference type="ARBA" id="ARBA00004141"/>
    </source>
</evidence>
<name>A0A139WBB6_TRICA</name>
<keyword evidence="5 7" id="KW-0472">Membrane</keyword>
<evidence type="ECO:0000256" key="5">
    <source>
        <dbReference type="ARBA" id="ARBA00023136"/>
    </source>
</evidence>
<reference evidence="8 9" key="2">
    <citation type="journal article" date="2010" name="Nucleic Acids Res.">
        <title>BeetleBase in 2010: revisions to provide comprehensive genomic information for Tribolium castaneum.</title>
        <authorList>
            <person name="Kim H.S."/>
            <person name="Murphy T."/>
            <person name="Xia J."/>
            <person name="Caragea D."/>
            <person name="Park Y."/>
            <person name="Beeman R.W."/>
            <person name="Lorenzen M.D."/>
            <person name="Butcher S."/>
            <person name="Manak J.R."/>
            <person name="Brown S.J."/>
        </authorList>
    </citation>
    <scope>GENOME REANNOTATION</scope>
    <source>
        <strain evidence="8 9">Georgia GA2</strain>
    </source>
</reference>
<dbReference type="CDD" id="cd03127">
    <property type="entry name" value="tetraspanin_LEL"/>
    <property type="match status" value="1"/>
</dbReference>
<dbReference type="InterPro" id="IPR000301">
    <property type="entry name" value="Tetraspanin_animals"/>
</dbReference>
<dbReference type="Proteomes" id="UP000007266">
    <property type="component" value="Linkage group 9"/>
</dbReference>
<dbReference type="PANTHER" id="PTHR19282">
    <property type="entry name" value="TETRASPANIN"/>
    <property type="match status" value="1"/>
</dbReference>
<dbReference type="Gene3D" id="1.10.1450.10">
    <property type="entry name" value="Tetraspanin"/>
    <property type="match status" value="1"/>
</dbReference>
<sequence length="232" mass="26036">MSCITQFAKYVIFFFNLIISSCALILVIFGIIYFFKETAGVNIFEEIYSLGIISICMGGLLIFVAGFGCCGALHKNTCLLTTYGFILIILFIVQCIFGIYVALKISDEQEFKSKVKSTIEELFANDTKSFNDLQKKFECCGVNSFIDYNTTVGPFPKSCCEKEKYPCFYPFETGCVQAYTDTVLQYIQIIGYAAIAFGVAELLGATFSFVLRHVHIRNKVKFLGRPVEETSI</sequence>
<accession>A0A139WBB6</accession>
<reference evidence="8 9" key="1">
    <citation type="journal article" date="2008" name="Nature">
        <title>The genome of the model beetle and pest Tribolium castaneum.</title>
        <authorList>
            <consortium name="Tribolium Genome Sequencing Consortium"/>
            <person name="Richards S."/>
            <person name="Gibbs R.A."/>
            <person name="Weinstock G.M."/>
            <person name="Brown S.J."/>
            <person name="Denell R."/>
            <person name="Beeman R.W."/>
            <person name="Gibbs R."/>
            <person name="Beeman R.W."/>
            <person name="Brown S.J."/>
            <person name="Bucher G."/>
            <person name="Friedrich M."/>
            <person name="Grimmelikhuijzen C.J."/>
            <person name="Klingler M."/>
            <person name="Lorenzen M."/>
            <person name="Richards S."/>
            <person name="Roth S."/>
            <person name="Schroder R."/>
            <person name="Tautz D."/>
            <person name="Zdobnov E.M."/>
            <person name="Muzny D."/>
            <person name="Gibbs R.A."/>
            <person name="Weinstock G.M."/>
            <person name="Attaway T."/>
            <person name="Bell S."/>
            <person name="Buhay C.J."/>
            <person name="Chandrabose M.N."/>
            <person name="Chavez D."/>
            <person name="Clerk-Blankenburg K.P."/>
            <person name="Cree A."/>
            <person name="Dao M."/>
            <person name="Davis C."/>
            <person name="Chacko J."/>
            <person name="Dinh H."/>
            <person name="Dugan-Rocha S."/>
            <person name="Fowler G."/>
            <person name="Garner T.T."/>
            <person name="Garnes J."/>
            <person name="Gnirke A."/>
            <person name="Hawes A."/>
            <person name="Hernandez J."/>
            <person name="Hines S."/>
            <person name="Holder M."/>
            <person name="Hume J."/>
            <person name="Jhangiani S.N."/>
            <person name="Joshi V."/>
            <person name="Khan Z.M."/>
            <person name="Jackson L."/>
            <person name="Kovar C."/>
            <person name="Kowis A."/>
            <person name="Lee S."/>
            <person name="Lewis L.R."/>
            <person name="Margolis J."/>
            <person name="Morgan M."/>
            <person name="Nazareth L.V."/>
            <person name="Nguyen N."/>
            <person name="Okwuonu G."/>
            <person name="Parker D."/>
            <person name="Richards S."/>
            <person name="Ruiz S.J."/>
            <person name="Santibanez J."/>
            <person name="Savard J."/>
            <person name="Scherer S.E."/>
            <person name="Schneider B."/>
            <person name="Sodergren E."/>
            <person name="Tautz D."/>
            <person name="Vattahil S."/>
            <person name="Villasana D."/>
            <person name="White C.S."/>
            <person name="Wright R."/>
            <person name="Park Y."/>
            <person name="Beeman R.W."/>
            <person name="Lord J."/>
            <person name="Oppert B."/>
            <person name="Lorenzen M."/>
            <person name="Brown S."/>
            <person name="Wang L."/>
            <person name="Savard J."/>
            <person name="Tautz D."/>
            <person name="Richards S."/>
            <person name="Weinstock G."/>
            <person name="Gibbs R.A."/>
            <person name="Liu Y."/>
            <person name="Worley K."/>
            <person name="Weinstock G."/>
            <person name="Elsik C.G."/>
            <person name="Reese J.T."/>
            <person name="Elhaik E."/>
            <person name="Landan G."/>
            <person name="Graur D."/>
            <person name="Arensburger P."/>
            <person name="Atkinson P."/>
            <person name="Beeman R.W."/>
            <person name="Beidler J."/>
            <person name="Brown S.J."/>
            <person name="Demuth J.P."/>
            <person name="Drury D.W."/>
            <person name="Du Y.Z."/>
            <person name="Fujiwara H."/>
            <person name="Lorenzen M."/>
            <person name="Maselli V."/>
            <person name="Osanai M."/>
            <person name="Park Y."/>
            <person name="Robertson H.M."/>
            <person name="Tu Z."/>
            <person name="Wang J.J."/>
            <person name="Wang S."/>
            <person name="Richards S."/>
            <person name="Song H."/>
            <person name="Zhang L."/>
            <person name="Sodergren E."/>
            <person name="Werner D."/>
            <person name="Stanke M."/>
            <person name="Morgenstern B."/>
            <person name="Solovyev V."/>
            <person name="Kosarev P."/>
            <person name="Brown G."/>
            <person name="Chen H.C."/>
            <person name="Ermolaeva O."/>
            <person name="Hlavina W."/>
            <person name="Kapustin Y."/>
            <person name="Kiryutin B."/>
            <person name="Kitts P."/>
            <person name="Maglott D."/>
            <person name="Pruitt K."/>
            <person name="Sapojnikov V."/>
            <person name="Souvorov A."/>
            <person name="Mackey A.J."/>
            <person name="Waterhouse R.M."/>
            <person name="Wyder S."/>
            <person name="Zdobnov E.M."/>
            <person name="Zdobnov E.M."/>
            <person name="Wyder S."/>
            <person name="Kriventseva E.V."/>
            <person name="Kadowaki T."/>
            <person name="Bork P."/>
            <person name="Aranda M."/>
            <person name="Bao R."/>
            <person name="Beermann A."/>
            <person name="Berns N."/>
            <person name="Bolognesi R."/>
            <person name="Bonneton F."/>
            <person name="Bopp D."/>
            <person name="Brown S.J."/>
            <person name="Bucher G."/>
            <person name="Butts T."/>
            <person name="Chaumot A."/>
            <person name="Denell R.E."/>
            <person name="Ferrier D.E."/>
            <person name="Friedrich M."/>
            <person name="Gordon C.M."/>
            <person name="Jindra M."/>
            <person name="Klingler M."/>
            <person name="Lan Q."/>
            <person name="Lattorff H.M."/>
            <person name="Laudet V."/>
            <person name="von Levetsow C."/>
            <person name="Liu Z."/>
            <person name="Lutz R."/>
            <person name="Lynch J.A."/>
            <person name="da Fonseca R.N."/>
            <person name="Posnien N."/>
            <person name="Reuter R."/>
            <person name="Roth S."/>
            <person name="Savard J."/>
            <person name="Schinko J.B."/>
            <person name="Schmitt C."/>
            <person name="Schoppmeier M."/>
            <person name="Schroder R."/>
            <person name="Shippy T.D."/>
            <person name="Simonnet F."/>
            <person name="Marques-Souza H."/>
            <person name="Tautz D."/>
            <person name="Tomoyasu Y."/>
            <person name="Trauner J."/>
            <person name="Van der Zee M."/>
            <person name="Vervoort M."/>
            <person name="Wittkopp N."/>
            <person name="Wimmer E.A."/>
            <person name="Yang X."/>
            <person name="Jones A.K."/>
            <person name="Sattelle D.B."/>
            <person name="Ebert P.R."/>
            <person name="Nelson D."/>
            <person name="Scott J.G."/>
            <person name="Beeman R.W."/>
            <person name="Muthukrishnan S."/>
            <person name="Kramer K.J."/>
            <person name="Arakane Y."/>
            <person name="Beeman R.W."/>
            <person name="Zhu Q."/>
            <person name="Hogenkamp D."/>
            <person name="Dixit R."/>
            <person name="Oppert B."/>
            <person name="Jiang H."/>
            <person name="Zou Z."/>
            <person name="Marshall J."/>
            <person name="Elpidina E."/>
            <person name="Vinokurov K."/>
            <person name="Oppert C."/>
            <person name="Zou Z."/>
            <person name="Evans J."/>
            <person name="Lu Z."/>
            <person name="Zhao P."/>
            <person name="Sumathipala N."/>
            <person name="Altincicek B."/>
            <person name="Vilcinskas A."/>
            <person name="Williams M."/>
            <person name="Hultmark D."/>
            <person name="Hetru C."/>
            <person name="Jiang H."/>
            <person name="Grimmelikhuijzen C.J."/>
            <person name="Hauser F."/>
            <person name="Cazzamali G."/>
            <person name="Williamson M."/>
            <person name="Park Y."/>
            <person name="Li B."/>
            <person name="Tanaka Y."/>
            <person name="Predel R."/>
            <person name="Neupert S."/>
            <person name="Schachtner J."/>
            <person name="Verleyen P."/>
            <person name="Raible F."/>
            <person name="Bork P."/>
            <person name="Friedrich M."/>
            <person name="Walden K.K."/>
            <person name="Robertson H.M."/>
            <person name="Angeli S."/>
            <person name="Foret S."/>
            <person name="Bucher G."/>
            <person name="Schuetz S."/>
            <person name="Maleszka R."/>
            <person name="Wimmer E.A."/>
            <person name="Beeman R.W."/>
            <person name="Lorenzen M."/>
            <person name="Tomoyasu Y."/>
            <person name="Miller S.C."/>
            <person name="Grossmann D."/>
            <person name="Bucher G."/>
        </authorList>
    </citation>
    <scope>NUCLEOTIDE SEQUENCE [LARGE SCALE GENOMIC DNA]</scope>
    <source>
        <strain evidence="8 9">Georgia GA2</strain>
    </source>
</reference>
<feature type="disulfide bond" evidence="6">
    <location>
        <begin position="140"/>
        <end position="159"/>
    </location>
</feature>
<feature type="transmembrane region" description="Helical" evidence="7">
    <location>
        <begin position="80"/>
        <end position="103"/>
    </location>
</feature>
<protein>
    <recommendedName>
        <fullName evidence="7">Tetraspanin</fullName>
    </recommendedName>
</protein>
<keyword evidence="3 7" id="KW-0812">Transmembrane</keyword>
<dbReference type="OMA" id="NTDMEDM"/>
<comment type="similarity">
    <text evidence="2 7">Belongs to the tetraspanin (TM4SF) family.</text>
</comment>
<dbReference type="PANTHER" id="PTHR19282:SF515">
    <property type="entry name" value="TETRASPANIN"/>
    <property type="match status" value="1"/>
</dbReference>
<dbReference type="KEGG" id="tca:103314235"/>
<dbReference type="GO" id="GO:0072659">
    <property type="term" value="P:protein localization to plasma membrane"/>
    <property type="evidence" value="ECO:0000318"/>
    <property type="project" value="GO_Central"/>
</dbReference>
<dbReference type="Pfam" id="PF00335">
    <property type="entry name" value="Tetraspanin"/>
    <property type="match status" value="1"/>
</dbReference>
<feature type="transmembrane region" description="Helical" evidence="7">
    <location>
        <begin position="12"/>
        <end position="35"/>
    </location>
</feature>
<dbReference type="EMBL" id="KQ971372">
    <property type="protein sequence ID" value="KYB25202.1"/>
    <property type="molecule type" value="Genomic_DNA"/>
</dbReference>
<evidence type="ECO:0000256" key="2">
    <source>
        <dbReference type="ARBA" id="ARBA00006840"/>
    </source>
</evidence>
<feature type="transmembrane region" description="Helical" evidence="7">
    <location>
        <begin position="47"/>
        <end position="73"/>
    </location>
</feature>
<dbReference type="PRINTS" id="PR00259">
    <property type="entry name" value="TMFOUR"/>
</dbReference>
<gene>
    <name evidence="8" type="primary">AUGUSTUS-3.0.2_34360</name>
    <name evidence="8" type="ORF">TcasGA2_TC034360</name>
</gene>
<keyword evidence="6" id="KW-1015">Disulfide bond</keyword>
<evidence type="ECO:0000313" key="8">
    <source>
        <dbReference type="EMBL" id="KYB25202.1"/>
    </source>
</evidence>
<organism evidence="8 9">
    <name type="scientific">Tribolium castaneum</name>
    <name type="common">Red flour beetle</name>
    <dbReference type="NCBI Taxonomy" id="7070"/>
    <lineage>
        <taxon>Eukaryota</taxon>
        <taxon>Metazoa</taxon>
        <taxon>Ecdysozoa</taxon>
        <taxon>Arthropoda</taxon>
        <taxon>Hexapoda</taxon>
        <taxon>Insecta</taxon>
        <taxon>Pterygota</taxon>
        <taxon>Neoptera</taxon>
        <taxon>Endopterygota</taxon>
        <taxon>Coleoptera</taxon>
        <taxon>Polyphaga</taxon>
        <taxon>Cucujiformia</taxon>
        <taxon>Tenebrionidae</taxon>
        <taxon>Tenebrionidae incertae sedis</taxon>
        <taxon>Tribolium</taxon>
    </lineage>
</organism>
<evidence type="ECO:0000256" key="7">
    <source>
        <dbReference type="RuleBase" id="RU361218"/>
    </source>
</evidence>
<dbReference type="OrthoDB" id="6760972at2759"/>
<evidence type="ECO:0000256" key="6">
    <source>
        <dbReference type="PIRSR" id="PIRSR002419-1"/>
    </source>
</evidence>
<feature type="disulfide bond" evidence="6">
    <location>
        <begin position="139"/>
        <end position="175"/>
    </location>
</feature>
<keyword evidence="4 7" id="KW-1133">Transmembrane helix</keyword>
<proteinExistence type="inferred from homology"/>
<dbReference type="GO" id="GO:0005886">
    <property type="term" value="C:plasma membrane"/>
    <property type="evidence" value="ECO:0000318"/>
    <property type="project" value="GO_Central"/>
</dbReference>
<dbReference type="eggNOG" id="KOG3882">
    <property type="taxonomic scope" value="Eukaryota"/>
</dbReference>
<evidence type="ECO:0000256" key="4">
    <source>
        <dbReference type="ARBA" id="ARBA00022989"/>
    </source>
</evidence>
<dbReference type="InterPro" id="IPR008952">
    <property type="entry name" value="Tetraspanin_EC2_sf"/>
</dbReference>
<dbReference type="PIRSF" id="PIRSF002419">
    <property type="entry name" value="Tetraspanin"/>
    <property type="match status" value="1"/>
</dbReference>
<keyword evidence="9" id="KW-1185">Reference proteome</keyword>
<evidence type="ECO:0000313" key="9">
    <source>
        <dbReference type="Proteomes" id="UP000007266"/>
    </source>
</evidence>